<evidence type="ECO:0000313" key="2">
    <source>
        <dbReference type="Proteomes" id="UP000321331"/>
    </source>
</evidence>
<gene>
    <name evidence="1" type="ORF">FocTR4_00014326</name>
</gene>
<protein>
    <submittedName>
        <fullName evidence="1">Uncharacterized protein</fullName>
    </submittedName>
</protein>
<dbReference type="Proteomes" id="UP000321331">
    <property type="component" value="Unassembled WGS sequence"/>
</dbReference>
<dbReference type="EMBL" id="VMNF01000011">
    <property type="protein sequence ID" value="TXB99526.1"/>
    <property type="molecule type" value="Genomic_DNA"/>
</dbReference>
<reference evidence="1 2" key="1">
    <citation type="submission" date="2019-07" db="EMBL/GenBank/DDBJ databases">
        <title>The First High-Quality Draft Genome Sequence of the Causal Agent of the Current Panama Disease Epidemic.</title>
        <authorList>
            <person name="Warmington R.J."/>
            <person name="Kay W."/>
            <person name="Jeffries A."/>
            <person name="Bebber D."/>
            <person name="Moore K."/>
            <person name="Studholme D.J."/>
        </authorList>
    </citation>
    <scope>NUCLEOTIDE SEQUENCE [LARGE SCALE GENOMIC DNA]</scope>
    <source>
        <strain evidence="1 2">TR4</strain>
    </source>
</reference>
<dbReference type="AlphaFoldDB" id="A0A5C6SLV7"/>
<accession>A0A5C6SLV7</accession>
<proteinExistence type="predicted"/>
<evidence type="ECO:0000313" key="1">
    <source>
        <dbReference type="EMBL" id="TXB99526.1"/>
    </source>
</evidence>
<name>A0A5C6SLV7_FUSOC</name>
<comment type="caution">
    <text evidence="1">The sequence shown here is derived from an EMBL/GenBank/DDBJ whole genome shotgun (WGS) entry which is preliminary data.</text>
</comment>
<sequence>MALMFLFYSLVYASNQGWGYCKNLTMSPRLQAKDDPITRYFHLRVQLPLHARGGAARIRISFHGFSMSFLVEHEMSSCNVET</sequence>
<organism evidence="1 2">
    <name type="scientific">Fusarium oxysporum f. sp. cubense</name>
    <dbReference type="NCBI Taxonomy" id="61366"/>
    <lineage>
        <taxon>Eukaryota</taxon>
        <taxon>Fungi</taxon>
        <taxon>Dikarya</taxon>
        <taxon>Ascomycota</taxon>
        <taxon>Pezizomycotina</taxon>
        <taxon>Sordariomycetes</taxon>
        <taxon>Hypocreomycetidae</taxon>
        <taxon>Hypocreales</taxon>
        <taxon>Nectriaceae</taxon>
        <taxon>Fusarium</taxon>
        <taxon>Fusarium oxysporum species complex</taxon>
    </lineage>
</organism>